<dbReference type="GO" id="GO:0007099">
    <property type="term" value="P:centriole replication"/>
    <property type="evidence" value="ECO:0007669"/>
    <property type="project" value="TreeGrafter"/>
</dbReference>
<dbReference type="SUPFAM" id="SSF48371">
    <property type="entry name" value="ARM repeat"/>
    <property type="match status" value="2"/>
</dbReference>
<feature type="domain" description="Rotatin N-terminal" evidence="2">
    <location>
        <begin position="28"/>
        <end position="124"/>
    </location>
</feature>
<dbReference type="OrthoDB" id="428850at2759"/>
<feature type="compositionally biased region" description="Polar residues" evidence="1">
    <location>
        <begin position="262"/>
        <end position="281"/>
    </location>
</feature>
<evidence type="ECO:0000256" key="1">
    <source>
        <dbReference type="SAM" id="MobiDB-lite"/>
    </source>
</evidence>
<feature type="region of interest" description="Disordered" evidence="1">
    <location>
        <begin position="225"/>
        <end position="281"/>
    </location>
</feature>
<dbReference type="Pfam" id="PF14726">
    <property type="entry name" value="RTTN_N"/>
    <property type="match status" value="1"/>
</dbReference>
<proteinExistence type="predicted"/>
<accession>V8NS84</accession>
<dbReference type="GO" id="GO:0005814">
    <property type="term" value="C:centriole"/>
    <property type="evidence" value="ECO:0007669"/>
    <property type="project" value="TreeGrafter"/>
</dbReference>
<dbReference type="GO" id="GO:0032053">
    <property type="term" value="P:ciliary basal body organization"/>
    <property type="evidence" value="ECO:0007669"/>
    <property type="project" value="TreeGrafter"/>
</dbReference>
<feature type="non-terminal residue" evidence="3">
    <location>
        <position position="1"/>
    </location>
</feature>
<dbReference type="InterPro" id="IPR016024">
    <property type="entry name" value="ARM-type_fold"/>
</dbReference>
<comment type="caution">
    <text evidence="3">The sequence shown here is derived from an EMBL/GenBank/DDBJ whole genome shotgun (WGS) entry which is preliminary data.</text>
</comment>
<keyword evidence="4" id="KW-1185">Reference proteome</keyword>
<feature type="compositionally biased region" description="Low complexity" evidence="1">
    <location>
        <begin position="229"/>
        <end position="243"/>
    </location>
</feature>
<dbReference type="EMBL" id="AZIM01001983">
    <property type="protein sequence ID" value="ETE65119.1"/>
    <property type="molecule type" value="Genomic_DNA"/>
</dbReference>
<evidence type="ECO:0000259" key="2">
    <source>
        <dbReference type="Pfam" id="PF14726"/>
    </source>
</evidence>
<dbReference type="InterPro" id="IPR030791">
    <property type="entry name" value="Rotatin"/>
</dbReference>
<protein>
    <submittedName>
        <fullName evidence="3">Rotatin</fullName>
    </submittedName>
</protein>
<name>V8NS84_OPHHA</name>
<dbReference type="GO" id="GO:0036064">
    <property type="term" value="C:ciliary basal body"/>
    <property type="evidence" value="ECO:0007669"/>
    <property type="project" value="InterPro"/>
</dbReference>
<evidence type="ECO:0000313" key="3">
    <source>
        <dbReference type="EMBL" id="ETE65119.1"/>
    </source>
</evidence>
<organism evidence="3 4">
    <name type="scientific">Ophiophagus hannah</name>
    <name type="common">King cobra</name>
    <name type="synonym">Naja hannah</name>
    <dbReference type="NCBI Taxonomy" id="8665"/>
    <lineage>
        <taxon>Eukaryota</taxon>
        <taxon>Metazoa</taxon>
        <taxon>Chordata</taxon>
        <taxon>Craniata</taxon>
        <taxon>Vertebrata</taxon>
        <taxon>Euteleostomi</taxon>
        <taxon>Lepidosauria</taxon>
        <taxon>Squamata</taxon>
        <taxon>Bifurcata</taxon>
        <taxon>Unidentata</taxon>
        <taxon>Episquamata</taxon>
        <taxon>Toxicofera</taxon>
        <taxon>Serpentes</taxon>
        <taxon>Colubroidea</taxon>
        <taxon>Elapidae</taxon>
        <taxon>Elapinae</taxon>
        <taxon>Ophiophagus</taxon>
    </lineage>
</organism>
<dbReference type="InterPro" id="IPR029249">
    <property type="entry name" value="Rotatin_N"/>
</dbReference>
<dbReference type="GO" id="GO:0010457">
    <property type="term" value="P:centriole-centriole cohesion"/>
    <property type="evidence" value="ECO:0007669"/>
    <property type="project" value="TreeGrafter"/>
</dbReference>
<gene>
    <name evidence="3" type="primary">RTTN</name>
    <name evidence="3" type="ORF">L345_09105</name>
</gene>
<dbReference type="PANTHER" id="PTHR31691:SF1">
    <property type="entry name" value="ROTATIN"/>
    <property type="match status" value="1"/>
</dbReference>
<reference evidence="3 4" key="1">
    <citation type="journal article" date="2013" name="Proc. Natl. Acad. Sci. U.S.A.">
        <title>The king cobra genome reveals dynamic gene evolution and adaptation in the snake venom system.</title>
        <authorList>
            <person name="Vonk F.J."/>
            <person name="Casewell N.R."/>
            <person name="Henkel C.V."/>
            <person name="Heimberg A.M."/>
            <person name="Jansen H.J."/>
            <person name="McCleary R.J."/>
            <person name="Kerkkamp H.M."/>
            <person name="Vos R.A."/>
            <person name="Guerreiro I."/>
            <person name="Calvete J.J."/>
            <person name="Wuster W."/>
            <person name="Woods A.E."/>
            <person name="Logan J.M."/>
            <person name="Harrison R.A."/>
            <person name="Castoe T.A."/>
            <person name="de Koning A.P."/>
            <person name="Pollock D.D."/>
            <person name="Yandell M."/>
            <person name="Calderon D."/>
            <person name="Renjifo C."/>
            <person name="Currier R.B."/>
            <person name="Salgado D."/>
            <person name="Pla D."/>
            <person name="Sanz L."/>
            <person name="Hyder A.S."/>
            <person name="Ribeiro J.M."/>
            <person name="Arntzen J.W."/>
            <person name="van den Thillart G.E."/>
            <person name="Boetzer M."/>
            <person name="Pirovano W."/>
            <person name="Dirks R.P."/>
            <person name="Spaink H.P."/>
            <person name="Duboule D."/>
            <person name="McGlinn E."/>
            <person name="Kini R.M."/>
            <person name="Richardson M.K."/>
        </authorList>
    </citation>
    <scope>NUCLEOTIDE SEQUENCE</scope>
    <source>
        <tissue evidence="3">Blood</tissue>
    </source>
</reference>
<sequence>MAVCNVNAASPPIELTPLIRKLRHELSEIRERALKNILSKLNHNLITYDDLVQEKLLFVSLLEWFNFPVVPMKEELLNLVTNLLKRPSVVEQLVGIGAVEFFTQLRPNVDSSLQAVIDGILDGLFVLPSDNLMLDIFIKGKINHKMKHVVKCLKFSTFPWLSLTTTDRHVLSSSESSLRSKNSKLIWNTCELLRDVIMQDFPAEIFLQRPKIVQNSSMSYCQDARRFPHSQNPSPGSSSPRPSVIGRIGQRPRGDGQDWDAESSNGSSAHGNVTSGISNPSPLDMGHVDLPELGNVDTLELQFQQFSLPQFCVAILEHAVPLLKTGSRRITIQVLELVAEDLLLIVDAVSEDVWEDKSLFGLEFKEKLIGILDSLGEIITYHKSNTSSEKPELAIVHHRMAFVSVSLFTVRLLQVLLPVEKATSVLPETLVTALFVLSMDMPFSLEYPNIHESITAYLEQMNSENYSIYKQAAEAAYSIECACNFMLDVRKEGEKNHLDLLELAEQAIKGLPFHQYFVLLKEYLNICSDIWKSAGADPLLQIESQKVLLHLLSHPVPNIRTEAYRCCLDIVKECLGIHNAVKSISSISCGVHFLLHPKVLYEICTFGLQDSQHEVCSAATFLLMYLLQGRLMMAAETWNKFIETLYPVIPILQGYANTEEPLGNCILTLSETVTENEEILPRTTRLRASLRLFFSKKPLILSSISNILIVEKPIEFKLDDTRESIFKAETVEKLYSIFISDTVDLTLRKSAAEQLVIIMQVDRILAYFIKCVAHDGKIMDCMMLPCLALLRKLLSADPVKRLSLAYQSSVLLVLFRVALIFQDYGAITSETAVLLCLLLFDEAARKEMADTVSCDPSSISHFTLPVAVVRRYHLPIKVSAHHAVSPNSVVLPFSCEFWASKHVSDMLKMAWNLSWFHGADNLVALASYETAAEQFSSTLKLSSEDIIILKLTCATFGLQDCFNAITQAASHGEVRAAVTKMIFYILNDRLALMCSGSPGGSTFKSLAWQTALSRFLQVLPASSEDEKLLADVISFLNKFMKEQKNISEFEHLKWILDVALKHNPKSLLDLVVPPESPAQDEADELKTAVRQQLQKELIAFFNTLLLRFMSLLQYLRVTDAPHFYGLPFLERTLNSMVHVTALPGWSSYSVTVEPFMICKKYLAGLLEVISSFYVEWGGNAMSFMGKGVTKSAVLCLLHLSHEMSIQALDEDWVSLWFLPYDTSEEQGQFRQGLAWLIPLWVDRDPEVKFTSLAIGSALTSLDMGCFALAESCQNISGGLWGTVINILLDKSECSMVRREAAFILQNLLVIPLPTEEAKDSNWQGPCVHDEATGLSLSGKPALQALLSHCHFYEHLNEMVKVCYLGRYTFDVDFSLGDQLVSTKNGMNGYLFFFITKKNNRLCGISKMYTLIKTLKENISIM</sequence>
<dbReference type="Proteomes" id="UP000018936">
    <property type="component" value="Unassembled WGS sequence"/>
</dbReference>
<dbReference type="GO" id="GO:0005813">
    <property type="term" value="C:centrosome"/>
    <property type="evidence" value="ECO:0007669"/>
    <property type="project" value="InterPro"/>
</dbReference>
<dbReference type="PANTHER" id="PTHR31691">
    <property type="entry name" value="ROTATIN"/>
    <property type="match status" value="1"/>
</dbReference>
<evidence type="ECO:0000313" key="4">
    <source>
        <dbReference type="Proteomes" id="UP000018936"/>
    </source>
</evidence>